<reference evidence="7" key="1">
    <citation type="submission" date="2021-04" db="EMBL/GenBank/DDBJ databases">
        <title>Pseudonocardia sp. nov., isolated from sandy soil of mangrove forest.</title>
        <authorList>
            <person name="Zan Z."/>
            <person name="Huang R."/>
            <person name="Liu W."/>
        </authorList>
    </citation>
    <scope>NUCLEOTIDE SEQUENCE</scope>
    <source>
        <strain evidence="7">S2-4</strain>
    </source>
</reference>
<dbReference type="RefSeq" id="WP_252435331.1">
    <property type="nucleotide sequence ID" value="NZ_JAGSOV010000006.1"/>
</dbReference>
<dbReference type="InterPro" id="IPR001647">
    <property type="entry name" value="HTH_TetR"/>
</dbReference>
<keyword evidence="3 5" id="KW-0238">DNA-binding</keyword>
<dbReference type="PRINTS" id="PR00400">
    <property type="entry name" value="TETREPRESSOR"/>
</dbReference>
<evidence type="ECO:0000313" key="8">
    <source>
        <dbReference type="Proteomes" id="UP001165283"/>
    </source>
</evidence>
<dbReference type="SUPFAM" id="SSF48498">
    <property type="entry name" value="Tetracyclin repressor-like, C-terminal domain"/>
    <property type="match status" value="1"/>
</dbReference>
<dbReference type="InterPro" id="IPR009057">
    <property type="entry name" value="Homeodomain-like_sf"/>
</dbReference>
<evidence type="ECO:0000256" key="3">
    <source>
        <dbReference type="ARBA" id="ARBA00023125"/>
    </source>
</evidence>
<dbReference type="SUPFAM" id="SSF46689">
    <property type="entry name" value="Homeodomain-like"/>
    <property type="match status" value="1"/>
</dbReference>
<protein>
    <submittedName>
        <fullName evidence="7">TetR/AcrR family transcriptional regulator C-terminal domain-containing protein</fullName>
    </submittedName>
</protein>
<proteinExistence type="predicted"/>
<keyword evidence="4" id="KW-0804">Transcription</keyword>
<keyword evidence="8" id="KW-1185">Reference proteome</keyword>
<evidence type="ECO:0000256" key="4">
    <source>
        <dbReference type="ARBA" id="ARBA00023163"/>
    </source>
</evidence>
<dbReference type="InterPro" id="IPR036271">
    <property type="entry name" value="Tet_transcr_reg_TetR-rel_C_sf"/>
</dbReference>
<dbReference type="InterPro" id="IPR050109">
    <property type="entry name" value="HTH-type_TetR-like_transc_reg"/>
</dbReference>
<organism evidence="7 8">
    <name type="scientific">Pseudonocardia humida</name>
    <dbReference type="NCBI Taxonomy" id="2800819"/>
    <lineage>
        <taxon>Bacteria</taxon>
        <taxon>Bacillati</taxon>
        <taxon>Actinomycetota</taxon>
        <taxon>Actinomycetes</taxon>
        <taxon>Pseudonocardiales</taxon>
        <taxon>Pseudonocardiaceae</taxon>
        <taxon>Pseudonocardia</taxon>
    </lineage>
</organism>
<dbReference type="Pfam" id="PF00440">
    <property type="entry name" value="TetR_N"/>
    <property type="match status" value="1"/>
</dbReference>
<accession>A0ABT0ZSM7</accession>
<evidence type="ECO:0000256" key="1">
    <source>
        <dbReference type="ARBA" id="ARBA00022491"/>
    </source>
</evidence>
<dbReference type="PANTHER" id="PTHR30055:SF151">
    <property type="entry name" value="TRANSCRIPTIONAL REGULATORY PROTEIN"/>
    <property type="match status" value="1"/>
</dbReference>
<dbReference type="PRINTS" id="PR00455">
    <property type="entry name" value="HTHTETR"/>
</dbReference>
<name>A0ABT0ZSM7_9PSEU</name>
<dbReference type="InterPro" id="IPR003012">
    <property type="entry name" value="Tet_transcr_reg_TetR"/>
</dbReference>
<dbReference type="PROSITE" id="PS50977">
    <property type="entry name" value="HTH_TETR_2"/>
    <property type="match status" value="1"/>
</dbReference>
<feature type="domain" description="HTH tetR-type" evidence="6">
    <location>
        <begin position="6"/>
        <end position="66"/>
    </location>
</feature>
<keyword evidence="2" id="KW-0805">Transcription regulation</keyword>
<sequence>MDARTPLDIDRITRAAVELLDEVGLSGLSTRRLAAKLGVRSPTLYWHVRDKAALLDLVAEAVCADAFDIDASLPWCDQLADGLRQFRALLLAHRDVAELLRERPPTGPHRLGHVETTLRILLGAGFDGPDAAAISRLLTAHVLSSVPPPRPRPDPAELAAMRERMAAYPSLRRVAPEFDRQDPGAVFELGVQVILDGLAARLAQPPPPGPPR</sequence>
<dbReference type="Pfam" id="PF02909">
    <property type="entry name" value="TetR_C_1"/>
    <property type="match status" value="1"/>
</dbReference>
<comment type="caution">
    <text evidence="7">The sequence shown here is derived from an EMBL/GenBank/DDBJ whole genome shotgun (WGS) entry which is preliminary data.</text>
</comment>
<evidence type="ECO:0000256" key="2">
    <source>
        <dbReference type="ARBA" id="ARBA00023015"/>
    </source>
</evidence>
<gene>
    <name evidence="7" type="ORF">KDL28_01605</name>
</gene>
<evidence type="ECO:0000259" key="6">
    <source>
        <dbReference type="PROSITE" id="PS50977"/>
    </source>
</evidence>
<evidence type="ECO:0000313" key="7">
    <source>
        <dbReference type="EMBL" id="MCO1653742.1"/>
    </source>
</evidence>
<keyword evidence="1" id="KW-0678">Repressor</keyword>
<evidence type="ECO:0000256" key="5">
    <source>
        <dbReference type="PROSITE-ProRule" id="PRU00335"/>
    </source>
</evidence>
<dbReference type="EMBL" id="JAGSOV010000006">
    <property type="protein sequence ID" value="MCO1653742.1"/>
    <property type="molecule type" value="Genomic_DNA"/>
</dbReference>
<dbReference type="PANTHER" id="PTHR30055">
    <property type="entry name" value="HTH-TYPE TRANSCRIPTIONAL REGULATOR RUTR"/>
    <property type="match status" value="1"/>
</dbReference>
<dbReference type="Proteomes" id="UP001165283">
    <property type="component" value="Unassembled WGS sequence"/>
</dbReference>
<feature type="DNA-binding region" description="H-T-H motif" evidence="5">
    <location>
        <begin position="29"/>
        <end position="48"/>
    </location>
</feature>
<dbReference type="Gene3D" id="1.10.10.60">
    <property type="entry name" value="Homeodomain-like"/>
    <property type="match status" value="1"/>
</dbReference>
<dbReference type="InterPro" id="IPR004111">
    <property type="entry name" value="Repressor_TetR_C"/>
</dbReference>
<dbReference type="Gene3D" id="1.10.357.10">
    <property type="entry name" value="Tetracycline Repressor, domain 2"/>
    <property type="match status" value="1"/>
</dbReference>